<dbReference type="OrthoDB" id="448051at2759"/>
<keyword evidence="6" id="KW-1185">Reference proteome</keyword>
<evidence type="ECO:0000256" key="4">
    <source>
        <dbReference type="ARBA" id="ARBA00022801"/>
    </source>
</evidence>
<dbReference type="EMBL" id="CM003104">
    <property type="protein sequence ID" value="KUI71687.1"/>
    <property type="molecule type" value="Genomic_DNA"/>
</dbReference>
<dbReference type="GO" id="GO:0019915">
    <property type="term" value="P:lipid storage"/>
    <property type="evidence" value="ECO:0007669"/>
    <property type="project" value="InterPro"/>
</dbReference>
<dbReference type="InterPro" id="IPR019363">
    <property type="entry name" value="LDAH"/>
</dbReference>
<dbReference type="SUPFAM" id="SSF53474">
    <property type="entry name" value="alpha/beta-Hydrolases"/>
    <property type="match status" value="1"/>
</dbReference>
<evidence type="ECO:0000256" key="3">
    <source>
        <dbReference type="ARBA" id="ARBA00022677"/>
    </source>
</evidence>
<gene>
    <name evidence="5" type="ORF">VM1G_07400</name>
</gene>
<comment type="subcellular location">
    <subcellularLocation>
        <location evidence="1">Lipid droplet</location>
    </subcellularLocation>
</comment>
<dbReference type="PANTHER" id="PTHR13390:SF0">
    <property type="entry name" value="LIPID DROPLET-ASSOCIATED HYDROLASE"/>
    <property type="match status" value="1"/>
</dbReference>
<dbReference type="PANTHER" id="PTHR13390">
    <property type="entry name" value="LIPASE"/>
    <property type="match status" value="1"/>
</dbReference>
<dbReference type="InterPro" id="IPR029058">
    <property type="entry name" value="AB_hydrolase_fold"/>
</dbReference>
<keyword evidence="4 5" id="KW-0378">Hydrolase</keyword>
<sequence>MAIELSFPSPNPGHDSNTRQCLIYFITGNPGLIDYYEPFLSHLRTLLNSIESQKQQGQNKKPVSFHIYGRNLAGFEDTDHPEPFSPTTNPPHNVEYEIQSCLKHLIAANSIPSLGPRQGQPFDEVILIGHSLGTYIALELFHRHLHDPAGTAPDVNLKSGILLFATISHLAKSPKGVKLDLLRRTPLLNSYAPIVARTFLSFLPTSLISLITRRVLGMPPHAAAVTTRFLTSRDGVYQALYLGMDEMAVISDEAWAEELWEIGDEAVAHAHEVPKFFIFFGKNDHWVANEYRDEFIERREEHAVREEAPRHKRGRTRIVVDEADLPHDFCIRKDHSETVAEKVSAWIDEIAEHP</sequence>
<dbReference type="Pfam" id="PF10230">
    <property type="entry name" value="LIDHydrolase"/>
    <property type="match status" value="1"/>
</dbReference>
<dbReference type="GO" id="GO:0016298">
    <property type="term" value="F:lipase activity"/>
    <property type="evidence" value="ECO:0007669"/>
    <property type="project" value="InterPro"/>
</dbReference>
<keyword evidence="3" id="KW-0551">Lipid droplet</keyword>
<comment type="similarity">
    <text evidence="2">Belongs to the AB hydrolase superfamily. LDAH family.</text>
</comment>
<evidence type="ECO:0000256" key="2">
    <source>
        <dbReference type="ARBA" id="ARBA00008300"/>
    </source>
</evidence>
<protein>
    <submittedName>
        <fullName evidence="5">Lipid droplet-associated hydrolase</fullName>
    </submittedName>
</protein>
<evidence type="ECO:0000313" key="6">
    <source>
        <dbReference type="Proteomes" id="UP000078559"/>
    </source>
</evidence>
<organism evidence="5 6">
    <name type="scientific">Cytospora mali</name>
    <name type="common">Apple Valsa canker fungus</name>
    <name type="synonym">Valsa mali</name>
    <dbReference type="NCBI Taxonomy" id="578113"/>
    <lineage>
        <taxon>Eukaryota</taxon>
        <taxon>Fungi</taxon>
        <taxon>Dikarya</taxon>
        <taxon>Ascomycota</taxon>
        <taxon>Pezizomycotina</taxon>
        <taxon>Sordariomycetes</taxon>
        <taxon>Sordariomycetidae</taxon>
        <taxon>Diaporthales</taxon>
        <taxon>Cytosporaceae</taxon>
        <taxon>Cytospora</taxon>
    </lineage>
</organism>
<evidence type="ECO:0000256" key="1">
    <source>
        <dbReference type="ARBA" id="ARBA00004502"/>
    </source>
</evidence>
<reference evidence="5" key="1">
    <citation type="submission" date="2014-12" db="EMBL/GenBank/DDBJ databases">
        <title>Genome Sequence of Valsa Canker Pathogens Uncovers a Specific Adaption of Colonization on Woody Bark.</title>
        <authorList>
            <person name="Yin Z."/>
            <person name="Liu H."/>
            <person name="Gao X."/>
            <person name="Li Z."/>
            <person name="Song N."/>
            <person name="Ke X."/>
            <person name="Dai Q."/>
            <person name="Wu Y."/>
            <person name="Sun Y."/>
            <person name="Xu J.-R."/>
            <person name="Kang Z.K."/>
            <person name="Wang L."/>
            <person name="Huang L."/>
        </authorList>
    </citation>
    <scope>NUCLEOTIDE SEQUENCE [LARGE SCALE GENOMIC DNA]</scope>
    <source>
        <strain evidence="5">03-8</strain>
    </source>
</reference>
<dbReference type="AlphaFoldDB" id="A0A194W5Z6"/>
<dbReference type="Proteomes" id="UP000078559">
    <property type="component" value="Chromosome 7"/>
</dbReference>
<proteinExistence type="inferred from homology"/>
<dbReference type="GO" id="GO:0005811">
    <property type="term" value="C:lipid droplet"/>
    <property type="evidence" value="ECO:0007669"/>
    <property type="project" value="UniProtKB-SubCell"/>
</dbReference>
<name>A0A194W5Z6_CYTMA</name>
<dbReference type="Gene3D" id="3.40.50.1820">
    <property type="entry name" value="alpha/beta hydrolase"/>
    <property type="match status" value="1"/>
</dbReference>
<accession>A0A194W5Z6</accession>
<evidence type="ECO:0000313" key="5">
    <source>
        <dbReference type="EMBL" id="KUI71687.1"/>
    </source>
</evidence>